<accession>A0A1N7FSP4</accession>
<dbReference type="STRING" id="573024.SAMN05216208_0799"/>
<dbReference type="PRINTS" id="PR01438">
    <property type="entry name" value="UNVRSLSTRESS"/>
</dbReference>
<dbReference type="CDD" id="cd00293">
    <property type="entry name" value="USP-like"/>
    <property type="match status" value="1"/>
</dbReference>
<organism evidence="3 4">
    <name type="scientific">Roseovarius nanhaiticus</name>
    <dbReference type="NCBI Taxonomy" id="573024"/>
    <lineage>
        <taxon>Bacteria</taxon>
        <taxon>Pseudomonadati</taxon>
        <taxon>Pseudomonadota</taxon>
        <taxon>Alphaproteobacteria</taxon>
        <taxon>Rhodobacterales</taxon>
        <taxon>Roseobacteraceae</taxon>
        <taxon>Roseovarius</taxon>
    </lineage>
</organism>
<dbReference type="InterPro" id="IPR006016">
    <property type="entry name" value="UspA"/>
</dbReference>
<evidence type="ECO:0000313" key="3">
    <source>
        <dbReference type="EMBL" id="SIS03363.1"/>
    </source>
</evidence>
<comment type="similarity">
    <text evidence="1">Belongs to the universal stress protein A family.</text>
</comment>
<dbReference type="Gene3D" id="3.40.50.12370">
    <property type="match status" value="1"/>
</dbReference>
<name>A0A1N7FSP4_9RHOB</name>
<dbReference type="SUPFAM" id="SSF52402">
    <property type="entry name" value="Adenine nucleotide alpha hydrolases-like"/>
    <property type="match status" value="1"/>
</dbReference>
<reference evidence="3 4" key="1">
    <citation type="submission" date="2017-01" db="EMBL/GenBank/DDBJ databases">
        <authorList>
            <person name="Mah S.A."/>
            <person name="Swanson W.J."/>
            <person name="Moy G.W."/>
            <person name="Vacquier V.D."/>
        </authorList>
    </citation>
    <scope>NUCLEOTIDE SEQUENCE [LARGE SCALE GENOMIC DNA]</scope>
    <source>
        <strain evidence="3 4">DSM 29590</strain>
    </source>
</reference>
<feature type="domain" description="UspA" evidence="2">
    <location>
        <begin position="160"/>
        <end position="282"/>
    </location>
</feature>
<evidence type="ECO:0000313" key="4">
    <source>
        <dbReference type="Proteomes" id="UP000186019"/>
    </source>
</evidence>
<dbReference type="PANTHER" id="PTHR46268:SF15">
    <property type="entry name" value="UNIVERSAL STRESS PROTEIN HP_0031"/>
    <property type="match status" value="1"/>
</dbReference>
<dbReference type="Proteomes" id="UP000186019">
    <property type="component" value="Unassembled WGS sequence"/>
</dbReference>
<dbReference type="OrthoDB" id="9804721at2"/>
<dbReference type="RefSeq" id="WP_076532052.1">
    <property type="nucleotide sequence ID" value="NZ_FOAC01000001.1"/>
</dbReference>
<dbReference type="EMBL" id="FTNV01000001">
    <property type="protein sequence ID" value="SIS03363.1"/>
    <property type="molecule type" value="Genomic_DNA"/>
</dbReference>
<gene>
    <name evidence="3" type="ORF">SAMN05421666_1337</name>
</gene>
<proteinExistence type="inferred from homology"/>
<protein>
    <submittedName>
        <fullName evidence="3">Nucleotide-binding universal stress protein, UspA family</fullName>
    </submittedName>
</protein>
<evidence type="ECO:0000256" key="1">
    <source>
        <dbReference type="ARBA" id="ARBA00008791"/>
    </source>
</evidence>
<dbReference type="AlphaFoldDB" id="A0A1N7FSP4"/>
<sequence length="284" mass="30765">MKNATVLIAIGKDASGPHLAAKLETLRTRSMRAVILVLGDMPVFPYYGSGMPLYGASDVPIEWQQRVEAQKDALQAKADEVEALLQQHDVPGEVSAVICEPSRIAETIAQRAIFADIAMIGEDLRQTELVFREAVYGVLFQSPIGVLLNDREASVLDHAKRVFVAWNSHLSSARAVHLALPLLRKAEEVIIGTVDPVSADFAEGEDPGVDVATWLSHRGCKVSVQQYPSGGQSVADCLLDRARDAGADLIVMGSYGHSRTRQALFGGTTRSLVEQTKQPVFLAH</sequence>
<keyword evidence="4" id="KW-1185">Reference proteome</keyword>
<dbReference type="InterPro" id="IPR006015">
    <property type="entry name" value="Universal_stress_UspA"/>
</dbReference>
<evidence type="ECO:0000259" key="2">
    <source>
        <dbReference type="Pfam" id="PF00582"/>
    </source>
</evidence>
<dbReference type="PANTHER" id="PTHR46268">
    <property type="entry name" value="STRESS RESPONSE PROTEIN NHAX"/>
    <property type="match status" value="1"/>
</dbReference>
<dbReference type="Pfam" id="PF00582">
    <property type="entry name" value="Usp"/>
    <property type="match status" value="1"/>
</dbReference>